<dbReference type="KEGG" id="shd:SUTH_03343"/>
<dbReference type="RefSeq" id="WP_041100845.1">
    <property type="nucleotide sequence ID" value="NZ_AP012547.1"/>
</dbReference>
<evidence type="ECO:0000313" key="4">
    <source>
        <dbReference type="Proteomes" id="UP000031637"/>
    </source>
</evidence>
<proteinExistence type="predicted"/>
<dbReference type="Proteomes" id="UP000031637">
    <property type="component" value="Chromosome"/>
</dbReference>
<dbReference type="EMBL" id="AP012547">
    <property type="protein sequence ID" value="BAO31113.1"/>
    <property type="molecule type" value="Genomic_DNA"/>
</dbReference>
<accession>W0SMS1</accession>
<gene>
    <name evidence="3" type="ORF">SUTH_03343</name>
</gene>
<keyword evidence="1" id="KW-0328">Glycosyltransferase</keyword>
<reference evidence="3 4" key="1">
    <citation type="journal article" date="2014" name="Syst. Appl. Microbiol.">
        <title>Complete genomes of freshwater sulfur oxidizers Sulfuricella denitrificans skB26 and Sulfuritalea hydrogenivorans sk43H: genetic insights into the sulfur oxidation pathway of betaproteobacteria.</title>
        <authorList>
            <person name="Watanabe T."/>
            <person name="Kojima H."/>
            <person name="Fukui M."/>
        </authorList>
    </citation>
    <scope>NUCLEOTIDE SEQUENCE [LARGE SCALE GENOMIC DNA]</scope>
    <source>
        <strain evidence="3">DSM22779</strain>
    </source>
</reference>
<dbReference type="Gene3D" id="3.40.50.2000">
    <property type="entry name" value="Glycogen Phosphorylase B"/>
    <property type="match status" value="2"/>
</dbReference>
<dbReference type="PANTHER" id="PTHR30160">
    <property type="entry name" value="TETRAACYLDISACCHARIDE 4'-KINASE-RELATED"/>
    <property type="match status" value="1"/>
</dbReference>
<keyword evidence="4" id="KW-1185">Reference proteome</keyword>
<dbReference type="CDD" id="cd03789">
    <property type="entry name" value="GT9_LPS_heptosyltransferase"/>
    <property type="match status" value="1"/>
</dbReference>
<evidence type="ECO:0000313" key="3">
    <source>
        <dbReference type="EMBL" id="BAO31113.1"/>
    </source>
</evidence>
<keyword evidence="2" id="KW-0808">Transferase</keyword>
<name>W0SMS1_9PROT</name>
<evidence type="ECO:0000256" key="2">
    <source>
        <dbReference type="ARBA" id="ARBA00022679"/>
    </source>
</evidence>
<dbReference type="GO" id="GO:0009244">
    <property type="term" value="P:lipopolysaccharide core region biosynthetic process"/>
    <property type="evidence" value="ECO:0007669"/>
    <property type="project" value="TreeGrafter"/>
</dbReference>
<dbReference type="PANTHER" id="PTHR30160:SF1">
    <property type="entry name" value="LIPOPOLYSACCHARIDE 1,2-N-ACETYLGLUCOSAMINETRANSFERASE-RELATED"/>
    <property type="match status" value="1"/>
</dbReference>
<dbReference type="SUPFAM" id="SSF53756">
    <property type="entry name" value="UDP-Glycosyltransferase/glycogen phosphorylase"/>
    <property type="match status" value="1"/>
</dbReference>
<dbReference type="GO" id="GO:0008713">
    <property type="term" value="F:ADP-heptose-lipopolysaccharide heptosyltransferase activity"/>
    <property type="evidence" value="ECO:0007669"/>
    <property type="project" value="TreeGrafter"/>
</dbReference>
<organism evidence="3 4">
    <name type="scientific">Sulfuritalea hydrogenivorans sk43H</name>
    <dbReference type="NCBI Taxonomy" id="1223802"/>
    <lineage>
        <taxon>Bacteria</taxon>
        <taxon>Pseudomonadati</taxon>
        <taxon>Pseudomonadota</taxon>
        <taxon>Betaproteobacteria</taxon>
        <taxon>Nitrosomonadales</taxon>
        <taxon>Sterolibacteriaceae</taxon>
        <taxon>Sulfuritalea</taxon>
    </lineage>
</organism>
<dbReference type="STRING" id="1223802.SUTH_03343"/>
<dbReference type="Pfam" id="PF01075">
    <property type="entry name" value="Glyco_transf_9"/>
    <property type="match status" value="1"/>
</dbReference>
<dbReference type="AlphaFoldDB" id="W0SMS1"/>
<protein>
    <recommendedName>
        <fullName evidence="5">Glycosyl transferase family protein</fullName>
    </recommendedName>
</protein>
<dbReference type="GO" id="GO:0005829">
    <property type="term" value="C:cytosol"/>
    <property type="evidence" value="ECO:0007669"/>
    <property type="project" value="TreeGrafter"/>
</dbReference>
<dbReference type="InterPro" id="IPR051199">
    <property type="entry name" value="LPS_LOS_Heptosyltrfase"/>
</dbReference>
<dbReference type="HOGENOM" id="CLU_038371_3_1_4"/>
<sequence length="337" mass="36677">MSPHPNPKILIIRRDNIGDLVCTTPLIAALRQRFPEGWLGALVNSYNAPVLDGNPDLDEVFVYTKAKHRGQNESLPGILWRRLMMMRRLRRMQLDDVILAAPAPQPRLIALARWLKPKRIIGFGENGRLDVSLPLDTEDRHEVEDVFRIAAIYGIDGPPPPCRIVAPAGVSPAPTLTIGVHISARKPSQRWPADRFAETMRAIAAQGPIRFMLLWSPGAEDNPLHPGDDTKAQDVLERVGAGATVISRPTQTLPELIAALAECDAMICADGGAMHIGAGLGLPIVCLFGNSGAGRWRPWGVPYRLLQPPSFDVADVGVDEVVTAFNALKADIPARAP</sequence>
<dbReference type="OrthoDB" id="9797795at2"/>
<evidence type="ECO:0000256" key="1">
    <source>
        <dbReference type="ARBA" id="ARBA00022676"/>
    </source>
</evidence>
<evidence type="ECO:0008006" key="5">
    <source>
        <dbReference type="Google" id="ProtNLM"/>
    </source>
</evidence>
<dbReference type="InterPro" id="IPR002201">
    <property type="entry name" value="Glyco_trans_9"/>
</dbReference>